<evidence type="ECO:0000256" key="3">
    <source>
        <dbReference type="ARBA" id="ARBA00022989"/>
    </source>
</evidence>
<evidence type="ECO:0000313" key="8">
    <source>
        <dbReference type="EMBL" id="NHT75283.1"/>
    </source>
</evidence>
<feature type="transmembrane region" description="Helical" evidence="6">
    <location>
        <begin position="238"/>
        <end position="259"/>
    </location>
</feature>
<evidence type="ECO:0000313" key="9">
    <source>
        <dbReference type="Proteomes" id="UP001155840"/>
    </source>
</evidence>
<dbReference type="Gene3D" id="1.20.1540.10">
    <property type="entry name" value="Rhomboid-like"/>
    <property type="match status" value="1"/>
</dbReference>
<keyword evidence="8" id="KW-0378">Hydrolase</keyword>
<sequence length="297" mass="32116">MTDQDNVPPPGTPRHSGVHTSDGRATAGGDTAQPNLQGASDTDGQATDRPSEAGYDPVPPALETAAREPAFNLPSSLVWILTVLVVIHAVRMYLLSVEIDDELIFNFAFLPARYDHALSEQGLAWLWTPVTYSFLHGSWEHLIFNAFWMLAFGAPVVRRIGAGRLAVFWCLSAIAAVGLHLALHWGDMTVVIGASGVVAGLMGAAARFVFSPSGRISRQFAHRNPRLSIREALSNRSVLFFAGVWFATNLLIGLGLFTLDGGAGIAWEAHIGGFLFGFLFFGLIDPPTGYDERVQQD</sequence>
<reference evidence="8" key="1">
    <citation type="submission" date="2020-03" db="EMBL/GenBank/DDBJ databases">
        <title>Ferranicluibacter endophyticum gen. nov., sp. nov., a new genus isolated from Rubus ulmifolius Schott. stem.</title>
        <authorList>
            <person name="Roca-Couso R."/>
            <person name="Flores-Felix J.D."/>
            <person name="Igual J.M."/>
            <person name="Rivas R."/>
        </authorList>
    </citation>
    <scope>NUCLEOTIDE SEQUENCE</scope>
    <source>
        <strain evidence="8">CRRU44</strain>
    </source>
</reference>
<feature type="transmembrane region" description="Helical" evidence="6">
    <location>
        <begin position="265"/>
        <end position="284"/>
    </location>
</feature>
<evidence type="ECO:0000256" key="5">
    <source>
        <dbReference type="SAM" id="MobiDB-lite"/>
    </source>
</evidence>
<accession>A0AA43ZCF8</accession>
<dbReference type="GO" id="GO:0004252">
    <property type="term" value="F:serine-type endopeptidase activity"/>
    <property type="evidence" value="ECO:0007669"/>
    <property type="project" value="InterPro"/>
</dbReference>
<dbReference type="RefSeq" id="WP_167127724.1">
    <property type="nucleotide sequence ID" value="NZ_JAANCM010000002.1"/>
</dbReference>
<dbReference type="EMBL" id="JAANCM010000002">
    <property type="protein sequence ID" value="NHT75283.1"/>
    <property type="molecule type" value="Genomic_DNA"/>
</dbReference>
<dbReference type="InterPro" id="IPR022764">
    <property type="entry name" value="Peptidase_S54_rhomboid_dom"/>
</dbReference>
<feature type="transmembrane region" description="Helical" evidence="6">
    <location>
        <begin position="142"/>
        <end position="158"/>
    </location>
</feature>
<keyword evidence="8" id="KW-0645">Protease</keyword>
<dbReference type="SUPFAM" id="SSF144091">
    <property type="entry name" value="Rhomboid-like"/>
    <property type="match status" value="1"/>
</dbReference>
<proteinExistence type="predicted"/>
<protein>
    <submittedName>
        <fullName evidence="8">Rhomboid family intramembrane serine protease</fullName>
    </submittedName>
</protein>
<dbReference type="InterPro" id="IPR035952">
    <property type="entry name" value="Rhomboid-like_sf"/>
</dbReference>
<comment type="subcellular location">
    <subcellularLocation>
        <location evidence="1">Membrane</location>
        <topology evidence="1">Multi-pass membrane protein</topology>
    </subcellularLocation>
</comment>
<dbReference type="AlphaFoldDB" id="A0AA43ZCF8"/>
<keyword evidence="2 6" id="KW-0812">Transmembrane</keyword>
<comment type="caution">
    <text evidence="8">The sequence shown here is derived from an EMBL/GenBank/DDBJ whole genome shotgun (WGS) entry which is preliminary data.</text>
</comment>
<name>A0AA43ZCF8_9HYPH</name>
<evidence type="ECO:0000259" key="7">
    <source>
        <dbReference type="Pfam" id="PF01694"/>
    </source>
</evidence>
<gene>
    <name evidence="8" type="ORF">G8E10_05895</name>
</gene>
<feature type="region of interest" description="Disordered" evidence="5">
    <location>
        <begin position="1"/>
        <end position="60"/>
    </location>
</feature>
<keyword evidence="9" id="KW-1185">Reference proteome</keyword>
<feature type="domain" description="Peptidase S54 rhomboid" evidence="7">
    <location>
        <begin position="126"/>
        <end position="280"/>
    </location>
</feature>
<organism evidence="8 9">
    <name type="scientific">Ferranicluibacter rubi</name>
    <dbReference type="NCBI Taxonomy" id="2715133"/>
    <lineage>
        <taxon>Bacteria</taxon>
        <taxon>Pseudomonadati</taxon>
        <taxon>Pseudomonadota</taxon>
        <taxon>Alphaproteobacteria</taxon>
        <taxon>Hyphomicrobiales</taxon>
        <taxon>Rhizobiaceae</taxon>
        <taxon>Ferranicluibacter</taxon>
    </lineage>
</organism>
<dbReference type="GO" id="GO:0006508">
    <property type="term" value="P:proteolysis"/>
    <property type="evidence" value="ECO:0007669"/>
    <property type="project" value="UniProtKB-KW"/>
</dbReference>
<feature type="transmembrane region" description="Helical" evidence="6">
    <location>
        <begin position="77"/>
        <end position="95"/>
    </location>
</feature>
<evidence type="ECO:0000256" key="2">
    <source>
        <dbReference type="ARBA" id="ARBA00022692"/>
    </source>
</evidence>
<feature type="transmembrane region" description="Helical" evidence="6">
    <location>
        <begin position="165"/>
        <end position="183"/>
    </location>
</feature>
<dbReference type="PANTHER" id="PTHR43066">
    <property type="entry name" value="RHOMBOID-RELATED PROTEIN"/>
    <property type="match status" value="1"/>
</dbReference>
<dbReference type="Proteomes" id="UP001155840">
    <property type="component" value="Unassembled WGS sequence"/>
</dbReference>
<feature type="transmembrane region" description="Helical" evidence="6">
    <location>
        <begin position="189"/>
        <end position="210"/>
    </location>
</feature>
<dbReference type="Pfam" id="PF01694">
    <property type="entry name" value="Rhomboid"/>
    <property type="match status" value="1"/>
</dbReference>
<evidence type="ECO:0000256" key="4">
    <source>
        <dbReference type="ARBA" id="ARBA00023136"/>
    </source>
</evidence>
<evidence type="ECO:0000256" key="6">
    <source>
        <dbReference type="SAM" id="Phobius"/>
    </source>
</evidence>
<keyword evidence="3 6" id="KW-1133">Transmembrane helix</keyword>
<dbReference type="PANTHER" id="PTHR43066:SF11">
    <property type="entry name" value="PEPTIDASE S54 RHOMBOID DOMAIN-CONTAINING PROTEIN"/>
    <property type="match status" value="1"/>
</dbReference>
<keyword evidence="4 6" id="KW-0472">Membrane</keyword>
<evidence type="ECO:0000256" key="1">
    <source>
        <dbReference type="ARBA" id="ARBA00004141"/>
    </source>
</evidence>
<feature type="compositionally biased region" description="Polar residues" evidence="5">
    <location>
        <begin position="32"/>
        <end position="45"/>
    </location>
</feature>
<dbReference type="GO" id="GO:0016020">
    <property type="term" value="C:membrane"/>
    <property type="evidence" value="ECO:0007669"/>
    <property type="project" value="UniProtKB-SubCell"/>
</dbReference>